<keyword evidence="1" id="KW-0560">Oxidoreductase</keyword>
<feature type="domain" description="Flavin reductase like" evidence="2">
    <location>
        <begin position="12"/>
        <end position="159"/>
    </location>
</feature>
<dbReference type="SUPFAM" id="SSF50475">
    <property type="entry name" value="FMN-binding split barrel"/>
    <property type="match status" value="1"/>
</dbReference>
<proteinExistence type="predicted"/>
<dbReference type="EMBL" id="JACCBF010000001">
    <property type="protein sequence ID" value="NYD33333.1"/>
    <property type="molecule type" value="Genomic_DNA"/>
</dbReference>
<sequence>MTISQAEFKAIMASAAGPATVVTAMTADGGPRGLTMSAVCSVSLDPPLILACVDRGSATLAAIRESRSFTVNYLRCGSETVALEFATKSLDKFVGRDWERSAIGLGGPILADCNAAHAVCVVTDLIDAGDHVIAVGEVREGGVREEHAVLAYARRTFFAASA</sequence>
<dbReference type="SMART" id="SM00903">
    <property type="entry name" value="Flavin_Reduct"/>
    <property type="match status" value="1"/>
</dbReference>
<evidence type="ECO:0000256" key="1">
    <source>
        <dbReference type="ARBA" id="ARBA00023002"/>
    </source>
</evidence>
<dbReference type="InterPro" id="IPR050268">
    <property type="entry name" value="NADH-dep_flavin_reductase"/>
</dbReference>
<dbReference type="PANTHER" id="PTHR30466">
    <property type="entry name" value="FLAVIN REDUCTASE"/>
    <property type="match status" value="1"/>
</dbReference>
<dbReference type="InterPro" id="IPR002563">
    <property type="entry name" value="Flavin_Rdtase-like_dom"/>
</dbReference>
<dbReference type="Proteomes" id="UP000582231">
    <property type="component" value="Unassembled WGS sequence"/>
</dbReference>
<accession>A0A852RE74</accession>
<comment type="caution">
    <text evidence="3">The sequence shown here is derived from an EMBL/GenBank/DDBJ whole genome shotgun (WGS) entry which is preliminary data.</text>
</comment>
<dbReference type="RefSeq" id="WP_179729392.1">
    <property type="nucleotide sequence ID" value="NZ_BAABEF010000001.1"/>
</dbReference>
<keyword evidence="4" id="KW-1185">Reference proteome</keyword>
<evidence type="ECO:0000259" key="2">
    <source>
        <dbReference type="SMART" id="SM00903"/>
    </source>
</evidence>
<protein>
    <submittedName>
        <fullName evidence="3">Flavin reductase (DIM6/NTAB) family NADH-FMN oxidoreductase RutF</fullName>
    </submittedName>
</protein>
<evidence type="ECO:0000313" key="4">
    <source>
        <dbReference type="Proteomes" id="UP000582231"/>
    </source>
</evidence>
<dbReference type="InterPro" id="IPR012349">
    <property type="entry name" value="Split_barrel_FMN-bd"/>
</dbReference>
<organism evidence="3 4">
    <name type="scientific">Nocardioides kongjuensis</name>
    <dbReference type="NCBI Taxonomy" id="349522"/>
    <lineage>
        <taxon>Bacteria</taxon>
        <taxon>Bacillati</taxon>
        <taxon>Actinomycetota</taxon>
        <taxon>Actinomycetes</taxon>
        <taxon>Propionibacteriales</taxon>
        <taxon>Nocardioidaceae</taxon>
        <taxon>Nocardioides</taxon>
    </lineage>
</organism>
<gene>
    <name evidence="3" type="ORF">BJ958_004879</name>
</gene>
<evidence type="ECO:0000313" key="3">
    <source>
        <dbReference type="EMBL" id="NYD33333.1"/>
    </source>
</evidence>
<dbReference type="Gene3D" id="2.30.110.10">
    <property type="entry name" value="Electron Transport, Fmn-binding Protein, Chain A"/>
    <property type="match status" value="1"/>
</dbReference>
<dbReference type="GO" id="GO:0010181">
    <property type="term" value="F:FMN binding"/>
    <property type="evidence" value="ECO:0007669"/>
    <property type="project" value="InterPro"/>
</dbReference>
<dbReference type="GO" id="GO:0006208">
    <property type="term" value="P:pyrimidine nucleobase catabolic process"/>
    <property type="evidence" value="ECO:0007669"/>
    <property type="project" value="TreeGrafter"/>
</dbReference>
<reference evidence="3 4" key="1">
    <citation type="submission" date="2020-07" db="EMBL/GenBank/DDBJ databases">
        <title>Sequencing the genomes of 1000 actinobacteria strains.</title>
        <authorList>
            <person name="Klenk H.-P."/>
        </authorList>
    </citation>
    <scope>NUCLEOTIDE SEQUENCE [LARGE SCALE GENOMIC DNA]</scope>
    <source>
        <strain evidence="3 4">DSM 19082</strain>
    </source>
</reference>
<dbReference type="AlphaFoldDB" id="A0A852RE74"/>
<dbReference type="GO" id="GO:0042602">
    <property type="term" value="F:riboflavin reductase (NADPH) activity"/>
    <property type="evidence" value="ECO:0007669"/>
    <property type="project" value="TreeGrafter"/>
</dbReference>
<dbReference type="PANTHER" id="PTHR30466:SF1">
    <property type="entry name" value="FMN REDUCTASE (NADH) RUTF"/>
    <property type="match status" value="1"/>
</dbReference>
<name>A0A852RE74_9ACTN</name>
<dbReference type="Pfam" id="PF01613">
    <property type="entry name" value="Flavin_Reduct"/>
    <property type="match status" value="1"/>
</dbReference>